<dbReference type="PANTHER" id="PTHR37461">
    <property type="entry name" value="ANTI-SIGMA-K FACTOR RSKA"/>
    <property type="match status" value="1"/>
</dbReference>
<organism evidence="3 4">
    <name type="scientific">Pseudidiomarina planktonica</name>
    <dbReference type="NCBI Taxonomy" id="1323738"/>
    <lineage>
        <taxon>Bacteria</taxon>
        <taxon>Pseudomonadati</taxon>
        <taxon>Pseudomonadota</taxon>
        <taxon>Gammaproteobacteria</taxon>
        <taxon>Alteromonadales</taxon>
        <taxon>Idiomarinaceae</taxon>
        <taxon>Pseudidiomarina</taxon>
    </lineage>
</organism>
<evidence type="ECO:0000259" key="2">
    <source>
        <dbReference type="Pfam" id="PF10099"/>
    </source>
</evidence>
<proteinExistence type="predicted"/>
<accession>A0A1Y6E677</accession>
<feature type="transmembrane region" description="Helical" evidence="1">
    <location>
        <begin position="86"/>
        <end position="105"/>
    </location>
</feature>
<sequence>MNYQSTELQHQLAARYVVGSMRGSARKRFQRLLMDFPKLREEVAFWEEHLYELTDVIAPQQPNDRVWQRIEERLGFVRTKQKLAKWPWLIGAFASLLLLVNVVLLTSTDSVVPTPIDRVAVIQNAEARTLWLIEQREQTFEVAAIGAIEQVPDQDYQLWMLPADGTAPISLGLLPKQGEVSLPISSRINLTEVAALAVSREPLGGSPESIPTGPVLYTTDLIIL</sequence>
<dbReference type="AlphaFoldDB" id="A0A1Y6E677"/>
<dbReference type="GO" id="GO:0016989">
    <property type="term" value="F:sigma factor antagonist activity"/>
    <property type="evidence" value="ECO:0007669"/>
    <property type="project" value="TreeGrafter"/>
</dbReference>
<evidence type="ECO:0000313" key="3">
    <source>
        <dbReference type="EMBL" id="SMQ58129.1"/>
    </source>
</evidence>
<dbReference type="InterPro" id="IPR018764">
    <property type="entry name" value="RskA_C"/>
</dbReference>
<keyword evidence="1" id="KW-0812">Transmembrane</keyword>
<dbReference type="OrthoDB" id="5298046at2"/>
<dbReference type="RefSeq" id="WP_086433275.1">
    <property type="nucleotide sequence ID" value="NZ_FXWH01000001.1"/>
</dbReference>
<dbReference type="EMBL" id="FXWH01000001">
    <property type="protein sequence ID" value="SMQ58129.1"/>
    <property type="molecule type" value="Genomic_DNA"/>
</dbReference>
<evidence type="ECO:0000313" key="4">
    <source>
        <dbReference type="Proteomes" id="UP000194450"/>
    </source>
</evidence>
<dbReference type="PANTHER" id="PTHR37461:SF1">
    <property type="entry name" value="ANTI-SIGMA-K FACTOR RSKA"/>
    <property type="match status" value="1"/>
</dbReference>
<protein>
    <submittedName>
        <fullName evidence="3">Anti-sigma-K factor RskA</fullName>
    </submittedName>
</protein>
<feature type="domain" description="Anti-sigma K factor RskA C-terminal" evidence="2">
    <location>
        <begin position="92"/>
        <end position="215"/>
    </location>
</feature>
<dbReference type="Proteomes" id="UP000194450">
    <property type="component" value="Unassembled WGS sequence"/>
</dbReference>
<evidence type="ECO:0000256" key="1">
    <source>
        <dbReference type="SAM" id="Phobius"/>
    </source>
</evidence>
<keyword evidence="1" id="KW-0472">Membrane</keyword>
<keyword evidence="4" id="KW-1185">Reference proteome</keyword>
<dbReference type="Pfam" id="PF10099">
    <property type="entry name" value="RskA_C"/>
    <property type="match status" value="1"/>
</dbReference>
<name>A0A1Y6E677_9GAMM</name>
<dbReference type="GO" id="GO:0005886">
    <property type="term" value="C:plasma membrane"/>
    <property type="evidence" value="ECO:0007669"/>
    <property type="project" value="InterPro"/>
</dbReference>
<dbReference type="GO" id="GO:0006417">
    <property type="term" value="P:regulation of translation"/>
    <property type="evidence" value="ECO:0007669"/>
    <property type="project" value="TreeGrafter"/>
</dbReference>
<keyword evidence="1" id="KW-1133">Transmembrane helix</keyword>
<dbReference type="InterPro" id="IPR051474">
    <property type="entry name" value="Anti-sigma-K/W_factor"/>
</dbReference>
<gene>
    <name evidence="3" type="ORF">SAMN06297229_0064</name>
</gene>
<reference evidence="4" key="1">
    <citation type="submission" date="2017-04" db="EMBL/GenBank/DDBJ databases">
        <authorList>
            <person name="Varghese N."/>
            <person name="Submissions S."/>
        </authorList>
    </citation>
    <scope>NUCLEOTIDE SEQUENCE [LARGE SCALE GENOMIC DNA]</scope>
</reference>